<dbReference type="EMBL" id="GABZ01003209">
    <property type="protein sequence ID" value="JAA50316.1"/>
    <property type="molecule type" value="mRNA"/>
</dbReference>
<organism evidence="1">
    <name type="scientific">Desmodus rotundus</name>
    <name type="common">Vampire bat</name>
    <dbReference type="NCBI Taxonomy" id="9430"/>
    <lineage>
        <taxon>Eukaryota</taxon>
        <taxon>Metazoa</taxon>
        <taxon>Chordata</taxon>
        <taxon>Craniata</taxon>
        <taxon>Vertebrata</taxon>
        <taxon>Euteleostomi</taxon>
        <taxon>Mammalia</taxon>
        <taxon>Eutheria</taxon>
        <taxon>Laurasiatheria</taxon>
        <taxon>Chiroptera</taxon>
        <taxon>Yangochiroptera</taxon>
        <taxon>Phyllostomidae</taxon>
        <taxon>Desmodontinae</taxon>
        <taxon>Desmodus</taxon>
    </lineage>
</organism>
<reference evidence="1" key="1">
    <citation type="submission" date="2012-11" db="EMBL/GenBank/DDBJ databases">
        <title>The Vampirome: Transcriptome and Proteome Analysis of the Submandibular and Accessory Glands of the Vampire Bat and Vector of Human Rabies, Desmodus rotundus.</title>
        <authorList>
            <person name="Francischetti I.M.B."/>
            <person name="Assumpcao T.C.F."/>
            <person name="Ma D."/>
            <person name="Vicente E.C."/>
            <person name="Ribeiro J.M.C."/>
        </authorList>
    </citation>
    <scope>NUCLEOTIDE SEQUENCE</scope>
    <source>
        <tissue evidence="1">Salivary gland</tissue>
    </source>
</reference>
<proteinExistence type="evidence at transcript level"/>
<sequence>VVVSTVWSMLGQGSLVIAAGPDVSHGVTLPGLAASLGLQLKHNRGLDIISSLTKTLPLQSVDPRLRS</sequence>
<protein>
    <submittedName>
        <fullName evidence="1">Putative secreted protein</fullName>
    </submittedName>
</protein>
<evidence type="ECO:0000313" key="1">
    <source>
        <dbReference type="EMBL" id="JAA50316.1"/>
    </source>
</evidence>
<accession>K9J103</accession>
<feature type="non-terminal residue" evidence="1">
    <location>
        <position position="1"/>
    </location>
</feature>
<dbReference type="AlphaFoldDB" id="K9J103"/>
<name>K9J103_DESRO</name>